<dbReference type="Proteomes" id="UP000054166">
    <property type="component" value="Unassembled WGS sequence"/>
</dbReference>
<dbReference type="GO" id="GO:0016020">
    <property type="term" value="C:membrane"/>
    <property type="evidence" value="ECO:0007669"/>
    <property type="project" value="UniProtKB-SubCell"/>
</dbReference>
<dbReference type="FunCoup" id="A0A0C3CC42">
    <property type="interactions" value="10"/>
</dbReference>
<dbReference type="PANTHER" id="PTHR17920">
    <property type="entry name" value="TRANSMEMBRANE AND COILED-COIL DOMAIN-CONTAINING PROTEIN 4 TMCO4"/>
    <property type="match status" value="1"/>
</dbReference>
<evidence type="ECO:0000256" key="1">
    <source>
        <dbReference type="ARBA" id="ARBA00004141"/>
    </source>
</evidence>
<evidence type="ECO:0008006" key="9">
    <source>
        <dbReference type="Google" id="ProtNLM"/>
    </source>
</evidence>
<evidence type="ECO:0000313" key="7">
    <source>
        <dbReference type="EMBL" id="KIM87242.1"/>
    </source>
</evidence>
<evidence type="ECO:0000256" key="2">
    <source>
        <dbReference type="ARBA" id="ARBA00009824"/>
    </source>
</evidence>
<gene>
    <name evidence="7" type="ORF">PILCRDRAFT_4426</name>
</gene>
<dbReference type="PANTHER" id="PTHR17920:SF22">
    <property type="entry name" value="DUF726 DOMAIN PROTEIN (AFU_ORTHOLOGUE AFUA_2G12860)"/>
    <property type="match status" value="1"/>
</dbReference>
<dbReference type="InterPro" id="IPR029058">
    <property type="entry name" value="AB_hydrolase_fold"/>
</dbReference>
<dbReference type="AlphaFoldDB" id="A0A0C3CC42"/>
<keyword evidence="3 6" id="KW-0812">Transmembrane</keyword>
<reference evidence="8" key="2">
    <citation type="submission" date="2015-01" db="EMBL/GenBank/DDBJ databases">
        <title>Evolutionary Origins and Diversification of the Mycorrhizal Mutualists.</title>
        <authorList>
            <consortium name="DOE Joint Genome Institute"/>
            <consortium name="Mycorrhizal Genomics Consortium"/>
            <person name="Kohler A."/>
            <person name="Kuo A."/>
            <person name="Nagy L.G."/>
            <person name="Floudas D."/>
            <person name="Copeland A."/>
            <person name="Barry K.W."/>
            <person name="Cichocki N."/>
            <person name="Veneault-Fourrey C."/>
            <person name="LaButti K."/>
            <person name="Lindquist E.A."/>
            <person name="Lipzen A."/>
            <person name="Lundell T."/>
            <person name="Morin E."/>
            <person name="Murat C."/>
            <person name="Riley R."/>
            <person name="Ohm R."/>
            <person name="Sun H."/>
            <person name="Tunlid A."/>
            <person name="Henrissat B."/>
            <person name="Grigoriev I.V."/>
            <person name="Hibbett D.S."/>
            <person name="Martin F."/>
        </authorList>
    </citation>
    <scope>NUCLEOTIDE SEQUENCE [LARGE SCALE GENOMIC DNA]</scope>
    <source>
        <strain evidence="8">F 1598</strain>
    </source>
</reference>
<name>A0A0C3CC42_PILCF</name>
<dbReference type="HOGENOM" id="CLU_007407_0_1_1"/>
<dbReference type="STRING" id="765440.A0A0C3CC42"/>
<accession>A0A0C3CC42</accession>
<sequence>MPSDLSQLTPPELSEAERHAFFQNFLCRLAAYRNTAELYASAEYKLSSLPEEGKSRSRELFNQEVNHWAQELLSNAWIACQEPGGGDCPVLDPLTDTSTGNLPRLPSQQDVSKLLNIILFLHVTSSIQYSARTRPFLSDIGAIDERTIVATLKHPGEAIKEAERQTQKIREDHADKSEAARWAGVGLGAVAGGVLIGVTGGLAAPLIGAAVTGVLGFLGIGGTVVGLLASGLAGSSVVCGALFGAYGAKTTAAMVSRHTQEIQDLAIVPVHSAMDEETLAVRLCVSGWLASRKDVTAPWTVFGGDNTFALQWEIEALEALANAFTTLIKNAGMKLLKVGILKHTVLASVMGALSPVAWLQIGKIIDNPWMNAKQLALKAGAVLGELLSNRVFGSRPVTLCGYSLGSLVIFEALKYLTTLPPSETANLIQDVFLFGTPAPIDESTWSAVRRVVCGRLVNGYAKEDYVLAVLSRVSSASWGVAGLEAVQVKGVENVKCEVDGHVMWRGQIGSCLRKCGAPGILSEEVDAQLLDVAKPIDEELAASKEVRPKILEQDGLGEVE</sequence>
<feature type="transmembrane region" description="Helical" evidence="6">
    <location>
        <begin position="224"/>
        <end position="248"/>
    </location>
</feature>
<feature type="transmembrane region" description="Helical" evidence="6">
    <location>
        <begin position="185"/>
        <end position="218"/>
    </location>
</feature>
<dbReference type="Pfam" id="PF05277">
    <property type="entry name" value="DUF726"/>
    <property type="match status" value="1"/>
</dbReference>
<keyword evidence="4 6" id="KW-1133">Transmembrane helix</keyword>
<dbReference type="EMBL" id="KN832980">
    <property type="protein sequence ID" value="KIM87242.1"/>
    <property type="molecule type" value="Genomic_DNA"/>
</dbReference>
<dbReference type="OrthoDB" id="277931at2759"/>
<reference evidence="7 8" key="1">
    <citation type="submission" date="2014-04" db="EMBL/GenBank/DDBJ databases">
        <authorList>
            <consortium name="DOE Joint Genome Institute"/>
            <person name="Kuo A."/>
            <person name="Tarkka M."/>
            <person name="Buscot F."/>
            <person name="Kohler A."/>
            <person name="Nagy L.G."/>
            <person name="Floudas D."/>
            <person name="Copeland A."/>
            <person name="Barry K.W."/>
            <person name="Cichocki N."/>
            <person name="Veneault-Fourrey C."/>
            <person name="LaButti K."/>
            <person name="Lindquist E.A."/>
            <person name="Lipzen A."/>
            <person name="Lundell T."/>
            <person name="Morin E."/>
            <person name="Murat C."/>
            <person name="Sun H."/>
            <person name="Tunlid A."/>
            <person name="Henrissat B."/>
            <person name="Grigoriev I.V."/>
            <person name="Hibbett D.S."/>
            <person name="Martin F."/>
            <person name="Nordberg H.P."/>
            <person name="Cantor M.N."/>
            <person name="Hua S.X."/>
        </authorList>
    </citation>
    <scope>NUCLEOTIDE SEQUENCE [LARGE SCALE GENOMIC DNA]</scope>
    <source>
        <strain evidence="7 8">F 1598</strain>
    </source>
</reference>
<comment type="similarity">
    <text evidence="2">Belongs to the TMCO4 family.</text>
</comment>
<keyword evidence="8" id="KW-1185">Reference proteome</keyword>
<keyword evidence="5 6" id="KW-0472">Membrane</keyword>
<evidence type="ECO:0000256" key="6">
    <source>
        <dbReference type="SAM" id="Phobius"/>
    </source>
</evidence>
<evidence type="ECO:0000256" key="4">
    <source>
        <dbReference type="ARBA" id="ARBA00022989"/>
    </source>
</evidence>
<proteinExistence type="inferred from homology"/>
<dbReference type="InterPro" id="IPR007941">
    <property type="entry name" value="DUF726"/>
</dbReference>
<protein>
    <recommendedName>
        <fullName evidence="9">DUF726-domain-containing protein</fullName>
    </recommendedName>
</protein>
<organism evidence="7 8">
    <name type="scientific">Piloderma croceum (strain F 1598)</name>
    <dbReference type="NCBI Taxonomy" id="765440"/>
    <lineage>
        <taxon>Eukaryota</taxon>
        <taxon>Fungi</taxon>
        <taxon>Dikarya</taxon>
        <taxon>Basidiomycota</taxon>
        <taxon>Agaricomycotina</taxon>
        <taxon>Agaricomycetes</taxon>
        <taxon>Agaricomycetidae</taxon>
        <taxon>Atheliales</taxon>
        <taxon>Atheliaceae</taxon>
        <taxon>Piloderma</taxon>
    </lineage>
</organism>
<evidence type="ECO:0000256" key="5">
    <source>
        <dbReference type="ARBA" id="ARBA00023136"/>
    </source>
</evidence>
<dbReference type="SUPFAM" id="SSF53474">
    <property type="entry name" value="alpha/beta-Hydrolases"/>
    <property type="match status" value="1"/>
</dbReference>
<comment type="subcellular location">
    <subcellularLocation>
        <location evidence="1">Membrane</location>
        <topology evidence="1">Multi-pass membrane protein</topology>
    </subcellularLocation>
</comment>
<dbReference type="InParanoid" id="A0A0C3CC42"/>
<evidence type="ECO:0000256" key="3">
    <source>
        <dbReference type="ARBA" id="ARBA00022692"/>
    </source>
</evidence>
<evidence type="ECO:0000313" key="8">
    <source>
        <dbReference type="Proteomes" id="UP000054166"/>
    </source>
</evidence>